<dbReference type="AlphaFoldDB" id="A0A1I4DHJ0"/>
<comment type="catalytic activity">
    <reaction evidence="1 7">
        <text>5-hydroxyisourate + H2O = 5-hydroxy-2-oxo-4-ureido-2,5-dihydro-1H-imidazole-5-carboxylate + H(+)</text>
        <dbReference type="Rhea" id="RHEA:23736"/>
        <dbReference type="ChEBI" id="CHEBI:15377"/>
        <dbReference type="ChEBI" id="CHEBI:15378"/>
        <dbReference type="ChEBI" id="CHEBI:18072"/>
        <dbReference type="ChEBI" id="CHEBI:58639"/>
        <dbReference type="EC" id="3.5.2.17"/>
    </reaction>
</comment>
<comment type="subunit">
    <text evidence="4 7">Homotetramer.</text>
</comment>
<dbReference type="OrthoDB" id="9792386at2"/>
<evidence type="ECO:0000256" key="1">
    <source>
        <dbReference type="ARBA" id="ARBA00001043"/>
    </source>
</evidence>
<dbReference type="EMBL" id="FOSQ01000011">
    <property type="protein sequence ID" value="SFK93068.1"/>
    <property type="molecule type" value="Genomic_DNA"/>
</dbReference>
<dbReference type="InterPro" id="IPR023418">
    <property type="entry name" value="Thyroxine_BS"/>
</dbReference>
<evidence type="ECO:0000256" key="7">
    <source>
        <dbReference type="RuleBase" id="RU361270"/>
    </source>
</evidence>
<dbReference type="GO" id="GO:0033971">
    <property type="term" value="F:hydroxyisourate hydrolase activity"/>
    <property type="evidence" value="ECO:0007669"/>
    <property type="project" value="UniProtKB-EC"/>
</dbReference>
<evidence type="ECO:0000313" key="10">
    <source>
        <dbReference type="Proteomes" id="UP000199473"/>
    </source>
</evidence>
<dbReference type="SUPFAM" id="SSF49472">
    <property type="entry name" value="Transthyretin (synonym: prealbumin)"/>
    <property type="match status" value="1"/>
</dbReference>
<dbReference type="GO" id="GO:0006144">
    <property type="term" value="P:purine nucleobase metabolic process"/>
    <property type="evidence" value="ECO:0007669"/>
    <property type="project" value="UniProtKB-KW"/>
</dbReference>
<name>A0A1I4DHJ0_9PROT</name>
<sequence>MKASALTTHILDTASGRPAQGVRVELFRLQGEAREKVTEALTNADGRTDSPLMNAADFVAGTYELRFHIGAHFGGEGFLDELPIVVTLRAGEGHYHVPLLCTPWSYATYRGS</sequence>
<evidence type="ECO:0000256" key="3">
    <source>
        <dbReference type="ARBA" id="ARBA00009850"/>
    </source>
</evidence>
<dbReference type="InterPro" id="IPR036817">
    <property type="entry name" value="Transthyretin/HIU_hydrolase_sf"/>
</dbReference>
<evidence type="ECO:0000256" key="6">
    <source>
        <dbReference type="ARBA" id="ARBA00022801"/>
    </source>
</evidence>
<proteinExistence type="inferred from homology"/>
<reference evidence="9 10" key="1">
    <citation type="submission" date="2016-10" db="EMBL/GenBank/DDBJ databases">
        <authorList>
            <person name="de Groot N.N."/>
        </authorList>
    </citation>
    <scope>NUCLEOTIDE SEQUENCE [LARGE SCALE GENOMIC DNA]</scope>
    <source>
        <strain evidence="9 10">DSM 19981</strain>
    </source>
</reference>
<keyword evidence="5 7" id="KW-0659">Purine metabolism</keyword>
<dbReference type="STRING" id="1123062.SAMN02745775_11127"/>
<dbReference type="NCBIfam" id="TIGR02962">
    <property type="entry name" value="hdxy_isourate"/>
    <property type="match status" value="1"/>
</dbReference>
<dbReference type="InterPro" id="IPR014306">
    <property type="entry name" value="Hydroxyisourate_hydrolase"/>
</dbReference>
<dbReference type="InterPro" id="IPR023416">
    <property type="entry name" value="Transthyretin/HIU_hydrolase_d"/>
</dbReference>
<dbReference type="EC" id="3.5.2.17" evidence="7"/>
<evidence type="ECO:0000256" key="4">
    <source>
        <dbReference type="ARBA" id="ARBA00011881"/>
    </source>
</evidence>
<keyword evidence="6 7" id="KW-0378">Hydrolase</keyword>
<evidence type="ECO:0000256" key="5">
    <source>
        <dbReference type="ARBA" id="ARBA00022631"/>
    </source>
</evidence>
<evidence type="ECO:0000256" key="2">
    <source>
        <dbReference type="ARBA" id="ARBA00002704"/>
    </source>
</evidence>
<evidence type="ECO:0000259" key="8">
    <source>
        <dbReference type="Pfam" id="PF00576"/>
    </source>
</evidence>
<dbReference type="PANTHER" id="PTHR10395:SF7">
    <property type="entry name" value="5-HYDROXYISOURATE HYDROLASE"/>
    <property type="match status" value="1"/>
</dbReference>
<dbReference type="PANTHER" id="PTHR10395">
    <property type="entry name" value="URICASE AND TRANSTHYRETIN-RELATED"/>
    <property type="match status" value="1"/>
</dbReference>
<protein>
    <recommendedName>
        <fullName evidence="7">5-hydroxyisourate hydrolase</fullName>
        <shortName evidence="7">HIU hydrolase</shortName>
        <shortName evidence="7">HIUHase</shortName>
        <ecNumber evidence="7">3.5.2.17</ecNumber>
    </recommendedName>
</protein>
<dbReference type="RefSeq" id="WP_092962120.1">
    <property type="nucleotide sequence ID" value="NZ_FOSQ01000011.1"/>
</dbReference>
<comment type="similarity">
    <text evidence="3 7">Belongs to the transthyretin family. 5-hydroxyisourate hydrolase subfamily.</text>
</comment>
<gene>
    <name evidence="9" type="ORF">SAMN02745775_11127</name>
</gene>
<dbReference type="Proteomes" id="UP000199473">
    <property type="component" value="Unassembled WGS sequence"/>
</dbReference>
<keyword evidence="10" id="KW-1185">Reference proteome</keyword>
<dbReference type="Pfam" id="PF00576">
    <property type="entry name" value="Transthyretin"/>
    <property type="match status" value="1"/>
</dbReference>
<organism evidence="9 10">
    <name type="scientific">Falsiroseomonas stagni DSM 19981</name>
    <dbReference type="NCBI Taxonomy" id="1123062"/>
    <lineage>
        <taxon>Bacteria</taxon>
        <taxon>Pseudomonadati</taxon>
        <taxon>Pseudomonadota</taxon>
        <taxon>Alphaproteobacteria</taxon>
        <taxon>Acetobacterales</taxon>
        <taxon>Roseomonadaceae</taxon>
        <taxon>Falsiroseomonas</taxon>
    </lineage>
</organism>
<feature type="domain" description="Transthyretin/hydroxyisourate hydrolase" evidence="8">
    <location>
        <begin position="6"/>
        <end position="111"/>
    </location>
</feature>
<comment type="function">
    <text evidence="2">Catalyzes the hydrolysis of 5-hydroxyisourate (HIU) to 2-oxo-4-hydroxy-4-carboxy-5-ureidoimidazoline (OHCU).</text>
</comment>
<dbReference type="Gene3D" id="2.60.40.180">
    <property type="entry name" value="Transthyretin/hydroxyisourate hydrolase domain"/>
    <property type="match status" value="1"/>
</dbReference>
<evidence type="ECO:0000313" key="9">
    <source>
        <dbReference type="EMBL" id="SFK93068.1"/>
    </source>
</evidence>
<dbReference type="PROSITE" id="PS00768">
    <property type="entry name" value="TRANSTHYRETIN_1"/>
    <property type="match status" value="1"/>
</dbReference>
<dbReference type="CDD" id="cd05822">
    <property type="entry name" value="TLP_HIUase"/>
    <property type="match status" value="1"/>
</dbReference>
<accession>A0A1I4DHJ0</accession>